<name>A0A9N7VP40_PLEPL</name>
<evidence type="ECO:0000313" key="2">
    <source>
        <dbReference type="Proteomes" id="UP001153269"/>
    </source>
</evidence>
<evidence type="ECO:0000313" key="1">
    <source>
        <dbReference type="EMBL" id="CAB1452723.1"/>
    </source>
</evidence>
<keyword evidence="2" id="KW-1185">Reference proteome</keyword>
<reference evidence="1" key="1">
    <citation type="submission" date="2020-03" db="EMBL/GenBank/DDBJ databases">
        <authorList>
            <person name="Weist P."/>
        </authorList>
    </citation>
    <scope>NUCLEOTIDE SEQUENCE</scope>
</reference>
<organism evidence="1 2">
    <name type="scientific">Pleuronectes platessa</name>
    <name type="common">European plaice</name>
    <dbReference type="NCBI Taxonomy" id="8262"/>
    <lineage>
        <taxon>Eukaryota</taxon>
        <taxon>Metazoa</taxon>
        <taxon>Chordata</taxon>
        <taxon>Craniata</taxon>
        <taxon>Vertebrata</taxon>
        <taxon>Euteleostomi</taxon>
        <taxon>Actinopterygii</taxon>
        <taxon>Neopterygii</taxon>
        <taxon>Teleostei</taxon>
        <taxon>Neoteleostei</taxon>
        <taxon>Acanthomorphata</taxon>
        <taxon>Carangaria</taxon>
        <taxon>Pleuronectiformes</taxon>
        <taxon>Pleuronectoidei</taxon>
        <taxon>Pleuronectidae</taxon>
        <taxon>Pleuronectes</taxon>
    </lineage>
</organism>
<dbReference type="EMBL" id="CADEAL010004140">
    <property type="protein sequence ID" value="CAB1452723.1"/>
    <property type="molecule type" value="Genomic_DNA"/>
</dbReference>
<protein>
    <submittedName>
        <fullName evidence="1">Uncharacterized protein</fullName>
    </submittedName>
</protein>
<dbReference type="Proteomes" id="UP001153269">
    <property type="component" value="Unassembled WGS sequence"/>
</dbReference>
<gene>
    <name evidence="1" type="ORF">PLEPLA_LOCUS40473</name>
</gene>
<dbReference type="AlphaFoldDB" id="A0A9N7VP40"/>
<accession>A0A9N7VP40</accession>
<proteinExistence type="predicted"/>
<sequence length="104" mass="10998">MLRPPCITPADPLGVADPLLKTTVLEELTVALSEQVGGFGAPGPVRSLGSIIICHLGRGPPPLSQSNAKKGSLIPSTISWHDIESTTLDPPMPPPMLWPWICGR</sequence>
<comment type="caution">
    <text evidence="1">The sequence shown here is derived from an EMBL/GenBank/DDBJ whole genome shotgun (WGS) entry which is preliminary data.</text>
</comment>